<name>A0A9N7VQN4_PLEPL</name>
<evidence type="ECO:0000313" key="2">
    <source>
        <dbReference type="EMBL" id="CAB1453567.1"/>
    </source>
</evidence>
<organism evidence="2 3">
    <name type="scientific">Pleuronectes platessa</name>
    <name type="common">European plaice</name>
    <dbReference type="NCBI Taxonomy" id="8262"/>
    <lineage>
        <taxon>Eukaryota</taxon>
        <taxon>Metazoa</taxon>
        <taxon>Chordata</taxon>
        <taxon>Craniata</taxon>
        <taxon>Vertebrata</taxon>
        <taxon>Euteleostomi</taxon>
        <taxon>Actinopterygii</taxon>
        <taxon>Neopterygii</taxon>
        <taxon>Teleostei</taxon>
        <taxon>Neoteleostei</taxon>
        <taxon>Acanthomorphata</taxon>
        <taxon>Carangaria</taxon>
        <taxon>Pleuronectiformes</taxon>
        <taxon>Pleuronectoidei</taxon>
        <taxon>Pleuronectidae</taxon>
        <taxon>Pleuronectes</taxon>
    </lineage>
</organism>
<protein>
    <submittedName>
        <fullName evidence="2">Uncharacterized protein</fullName>
    </submittedName>
</protein>
<feature type="region of interest" description="Disordered" evidence="1">
    <location>
        <begin position="77"/>
        <end position="117"/>
    </location>
</feature>
<evidence type="ECO:0000313" key="3">
    <source>
        <dbReference type="Proteomes" id="UP001153269"/>
    </source>
</evidence>
<dbReference type="Proteomes" id="UP001153269">
    <property type="component" value="Unassembled WGS sequence"/>
</dbReference>
<dbReference type="AlphaFoldDB" id="A0A9N7VQN4"/>
<dbReference type="EMBL" id="CADEAL010004177">
    <property type="protein sequence ID" value="CAB1453567.1"/>
    <property type="molecule type" value="Genomic_DNA"/>
</dbReference>
<accession>A0A9N7VQN4</accession>
<reference evidence="2" key="1">
    <citation type="submission" date="2020-03" db="EMBL/GenBank/DDBJ databases">
        <authorList>
            <person name="Weist P."/>
        </authorList>
    </citation>
    <scope>NUCLEOTIDE SEQUENCE</scope>
</reference>
<keyword evidence="3" id="KW-1185">Reference proteome</keyword>
<proteinExistence type="predicted"/>
<sequence>MANSHTPQRIRSDPPEFLWTVEPSPPTIKSAEIQENFDAETQQGSPCWIDRKRRLPRQGSSLKLIWEARGVLEDQSTTQWCGETAPLQKGEGDRGRGGEGARSDEEGEEVVEETHAQDRQKWCQAGKDRQDVCAFSTEGASEECVGVCTDVSAFVWMFAGVYELVQFNWYIPAVSSVP</sequence>
<gene>
    <name evidence="2" type="ORF">PLEPLA_LOCUS41323</name>
</gene>
<comment type="caution">
    <text evidence="2">The sequence shown here is derived from an EMBL/GenBank/DDBJ whole genome shotgun (WGS) entry which is preliminary data.</text>
</comment>
<feature type="compositionally biased region" description="Basic and acidic residues" evidence="1">
    <location>
        <begin position="90"/>
        <end position="104"/>
    </location>
</feature>
<evidence type="ECO:0000256" key="1">
    <source>
        <dbReference type="SAM" id="MobiDB-lite"/>
    </source>
</evidence>